<evidence type="ECO:0000256" key="4">
    <source>
        <dbReference type="ARBA" id="ARBA00022553"/>
    </source>
</evidence>
<dbReference type="InterPro" id="IPR027256">
    <property type="entry name" value="P-typ_ATPase_IB"/>
</dbReference>
<keyword evidence="6 14" id="KW-0479">Metal-binding</keyword>
<proteinExistence type="inferred from homology"/>
<dbReference type="NCBIfam" id="NF008262">
    <property type="entry name" value="PRK11033.1"/>
    <property type="match status" value="1"/>
</dbReference>
<dbReference type="NCBIfam" id="TIGR01494">
    <property type="entry name" value="ATPase_P-type"/>
    <property type="match status" value="1"/>
</dbReference>
<dbReference type="Gene3D" id="3.30.70.100">
    <property type="match status" value="1"/>
</dbReference>
<accession>A0ABY5GC23</accession>
<dbReference type="PROSITE" id="PS01047">
    <property type="entry name" value="HMA_1"/>
    <property type="match status" value="1"/>
</dbReference>
<evidence type="ECO:0000256" key="9">
    <source>
        <dbReference type="ARBA" id="ARBA00022967"/>
    </source>
</evidence>
<evidence type="ECO:0000256" key="5">
    <source>
        <dbReference type="ARBA" id="ARBA00022692"/>
    </source>
</evidence>
<dbReference type="SUPFAM" id="SSF81653">
    <property type="entry name" value="Calcium ATPase, transduction domain A"/>
    <property type="match status" value="1"/>
</dbReference>
<keyword evidence="3 14" id="KW-1003">Cell membrane</keyword>
<evidence type="ECO:0000256" key="7">
    <source>
        <dbReference type="ARBA" id="ARBA00022741"/>
    </source>
</evidence>
<dbReference type="Gene3D" id="3.40.1110.10">
    <property type="entry name" value="Calcium-transporting ATPase, cytoplasmic domain N"/>
    <property type="match status" value="1"/>
</dbReference>
<feature type="region of interest" description="Disordered" evidence="15">
    <location>
        <begin position="1"/>
        <end position="80"/>
    </location>
</feature>
<feature type="transmembrane region" description="Helical" evidence="14">
    <location>
        <begin position="786"/>
        <end position="804"/>
    </location>
</feature>
<dbReference type="CDD" id="cd00371">
    <property type="entry name" value="HMA"/>
    <property type="match status" value="1"/>
</dbReference>
<dbReference type="PANTHER" id="PTHR48085:SF5">
    <property type="entry name" value="CADMIUM_ZINC-TRANSPORTING ATPASE HMA4-RELATED"/>
    <property type="match status" value="1"/>
</dbReference>
<evidence type="ECO:0000256" key="1">
    <source>
        <dbReference type="ARBA" id="ARBA00004651"/>
    </source>
</evidence>
<comment type="catalytic activity">
    <reaction evidence="13">
        <text>Zn(2+)(in) + ATP + H2O = Zn(2+)(out) + ADP + phosphate + H(+)</text>
        <dbReference type="Rhea" id="RHEA:20621"/>
        <dbReference type="ChEBI" id="CHEBI:15377"/>
        <dbReference type="ChEBI" id="CHEBI:15378"/>
        <dbReference type="ChEBI" id="CHEBI:29105"/>
        <dbReference type="ChEBI" id="CHEBI:30616"/>
        <dbReference type="ChEBI" id="CHEBI:43474"/>
        <dbReference type="ChEBI" id="CHEBI:456216"/>
        <dbReference type="EC" id="7.2.2.12"/>
    </reaction>
</comment>
<dbReference type="EC" id="7.2.2.12" evidence="12"/>
<evidence type="ECO:0000256" key="14">
    <source>
        <dbReference type="RuleBase" id="RU362081"/>
    </source>
</evidence>
<dbReference type="Pfam" id="PF00122">
    <property type="entry name" value="E1-E2_ATPase"/>
    <property type="match status" value="1"/>
</dbReference>
<feature type="transmembrane region" description="Helical" evidence="14">
    <location>
        <begin position="481"/>
        <end position="507"/>
    </location>
</feature>
<dbReference type="InterPro" id="IPR036412">
    <property type="entry name" value="HAD-like_sf"/>
</dbReference>
<comment type="similarity">
    <text evidence="2 14">Belongs to the cation transport ATPase (P-type) (TC 3.A.3) family. Type IB subfamily.</text>
</comment>
<dbReference type="PROSITE" id="PS00154">
    <property type="entry name" value="ATPASE_E1_E2"/>
    <property type="match status" value="1"/>
</dbReference>
<dbReference type="Gene3D" id="3.40.50.1000">
    <property type="entry name" value="HAD superfamily/HAD-like"/>
    <property type="match status" value="1"/>
</dbReference>
<evidence type="ECO:0000256" key="13">
    <source>
        <dbReference type="ARBA" id="ARBA00047308"/>
    </source>
</evidence>
<evidence type="ECO:0000256" key="2">
    <source>
        <dbReference type="ARBA" id="ARBA00006024"/>
    </source>
</evidence>
<evidence type="ECO:0000259" key="16">
    <source>
        <dbReference type="PROSITE" id="PS50846"/>
    </source>
</evidence>
<dbReference type="InterPro" id="IPR023214">
    <property type="entry name" value="HAD_sf"/>
</dbReference>
<reference evidence="17" key="1">
    <citation type="submission" date="2022-07" db="EMBL/GenBank/DDBJ databases">
        <title>Genome sequencing of Photobacterium atrarenae GJH2-4.</title>
        <authorList>
            <person name="Park S.-J."/>
        </authorList>
    </citation>
    <scope>NUCLEOTIDE SEQUENCE</scope>
    <source>
        <strain evidence="17">GJH2-4</strain>
    </source>
</reference>
<dbReference type="InterPro" id="IPR006121">
    <property type="entry name" value="HMA_dom"/>
</dbReference>
<dbReference type="InterPro" id="IPR023298">
    <property type="entry name" value="ATPase_P-typ_TM_dom_sf"/>
</dbReference>
<dbReference type="InterPro" id="IPR017969">
    <property type="entry name" value="Heavy-metal-associated_CS"/>
</dbReference>
<feature type="compositionally biased region" description="Basic and acidic residues" evidence="15">
    <location>
        <begin position="97"/>
        <end position="112"/>
    </location>
</feature>
<dbReference type="InterPro" id="IPR036163">
    <property type="entry name" value="HMA_dom_sf"/>
</dbReference>
<dbReference type="EMBL" id="CP101508">
    <property type="protein sequence ID" value="UTV26767.1"/>
    <property type="molecule type" value="Genomic_DNA"/>
</dbReference>
<dbReference type="InterPro" id="IPR051014">
    <property type="entry name" value="Cation_Transport_ATPase_IB"/>
</dbReference>
<dbReference type="PROSITE" id="PS50846">
    <property type="entry name" value="HMA_2"/>
    <property type="match status" value="1"/>
</dbReference>
<keyword evidence="7 14" id="KW-0547">Nucleotide-binding</keyword>
<dbReference type="SFLD" id="SFLDG00002">
    <property type="entry name" value="C1.7:_P-type_atpase_like"/>
    <property type="match status" value="1"/>
</dbReference>
<dbReference type="PRINTS" id="PR00119">
    <property type="entry name" value="CATATPASE"/>
</dbReference>
<feature type="region of interest" description="Disordered" evidence="15">
    <location>
        <begin position="96"/>
        <end position="119"/>
    </location>
</feature>
<evidence type="ECO:0000256" key="12">
    <source>
        <dbReference type="ARBA" id="ARBA00039097"/>
    </source>
</evidence>
<evidence type="ECO:0000256" key="10">
    <source>
        <dbReference type="ARBA" id="ARBA00022989"/>
    </source>
</evidence>
<evidence type="ECO:0000256" key="11">
    <source>
        <dbReference type="ARBA" id="ARBA00023136"/>
    </source>
</evidence>
<feature type="compositionally biased region" description="Low complexity" evidence="15">
    <location>
        <begin position="44"/>
        <end position="55"/>
    </location>
</feature>
<evidence type="ECO:0000313" key="18">
    <source>
        <dbReference type="Proteomes" id="UP001057998"/>
    </source>
</evidence>
<dbReference type="InterPro" id="IPR023299">
    <property type="entry name" value="ATPase_P-typ_cyto_dom_N"/>
</dbReference>
<evidence type="ECO:0000313" key="17">
    <source>
        <dbReference type="EMBL" id="UTV26767.1"/>
    </source>
</evidence>
<evidence type="ECO:0000256" key="8">
    <source>
        <dbReference type="ARBA" id="ARBA00022840"/>
    </source>
</evidence>
<keyword evidence="10 14" id="KW-1133">Transmembrane helix</keyword>
<dbReference type="SFLD" id="SFLDS00003">
    <property type="entry name" value="Haloacid_Dehalogenase"/>
    <property type="match status" value="1"/>
</dbReference>
<feature type="domain" description="HMA" evidence="16">
    <location>
        <begin position="141"/>
        <end position="206"/>
    </location>
</feature>
<dbReference type="NCBIfam" id="TIGR01512">
    <property type="entry name" value="ATPase-IB2_Cd"/>
    <property type="match status" value="1"/>
</dbReference>
<dbReference type="NCBIfam" id="TIGR01525">
    <property type="entry name" value="ATPase-IB_hvy"/>
    <property type="match status" value="1"/>
</dbReference>
<keyword evidence="9" id="KW-1278">Translocase</keyword>
<dbReference type="SUPFAM" id="SSF81665">
    <property type="entry name" value="Calcium ATPase, transmembrane domain M"/>
    <property type="match status" value="1"/>
</dbReference>
<keyword evidence="11 14" id="KW-0472">Membrane</keyword>
<dbReference type="CDD" id="cd07546">
    <property type="entry name" value="P-type_ATPase_Pb_Zn_Cd2-like"/>
    <property type="match status" value="1"/>
</dbReference>
<dbReference type="Gene3D" id="2.70.150.10">
    <property type="entry name" value="Calcium-transporting ATPase, cytoplasmic transduction domain A"/>
    <property type="match status" value="1"/>
</dbReference>
<evidence type="ECO:0000256" key="15">
    <source>
        <dbReference type="SAM" id="MobiDB-lite"/>
    </source>
</evidence>
<keyword evidence="18" id="KW-1185">Reference proteome</keyword>
<evidence type="ECO:0000256" key="3">
    <source>
        <dbReference type="ARBA" id="ARBA00022475"/>
    </source>
</evidence>
<dbReference type="SUPFAM" id="SSF56784">
    <property type="entry name" value="HAD-like"/>
    <property type="match status" value="1"/>
</dbReference>
<evidence type="ECO:0000256" key="6">
    <source>
        <dbReference type="ARBA" id="ARBA00022723"/>
    </source>
</evidence>
<dbReference type="Pfam" id="PF00702">
    <property type="entry name" value="Hydrolase"/>
    <property type="match status" value="1"/>
</dbReference>
<dbReference type="InterPro" id="IPR059000">
    <property type="entry name" value="ATPase_P-type_domA"/>
</dbReference>
<feature type="transmembrane region" description="Helical" evidence="14">
    <location>
        <begin position="449"/>
        <end position="469"/>
    </location>
</feature>
<feature type="transmembrane region" description="Helical" evidence="14">
    <location>
        <begin position="245"/>
        <end position="263"/>
    </location>
</feature>
<organism evidence="17 18">
    <name type="scientific">Photobacterium atrarenae</name>
    <dbReference type="NCBI Taxonomy" id="865757"/>
    <lineage>
        <taxon>Bacteria</taxon>
        <taxon>Pseudomonadati</taxon>
        <taxon>Pseudomonadota</taxon>
        <taxon>Gammaproteobacteria</taxon>
        <taxon>Vibrionales</taxon>
        <taxon>Vibrionaceae</taxon>
        <taxon>Photobacterium</taxon>
    </lineage>
</organism>
<keyword evidence="4" id="KW-0597">Phosphoprotein</keyword>
<dbReference type="PRINTS" id="PR00941">
    <property type="entry name" value="CDATPASE"/>
</dbReference>
<name>A0ABY5GC23_9GAMM</name>
<dbReference type="InterPro" id="IPR008250">
    <property type="entry name" value="ATPase_P-typ_transduc_dom_A_sf"/>
</dbReference>
<dbReference type="SUPFAM" id="SSF55008">
    <property type="entry name" value="HMA, heavy metal-associated domain"/>
    <property type="match status" value="1"/>
</dbReference>
<keyword evidence="8 14" id="KW-0067">ATP-binding</keyword>
<gene>
    <name evidence="17" type="ORF">NNL38_10405</name>
</gene>
<protein>
    <recommendedName>
        <fullName evidence="12">P-type Zn(2+) transporter</fullName>
        <ecNumber evidence="12">7.2.2.12</ecNumber>
    </recommendedName>
</protein>
<dbReference type="InterPro" id="IPR044492">
    <property type="entry name" value="P_typ_ATPase_HD_dom"/>
</dbReference>
<sequence length="837" mass="87641">MCAQCNNKKSHIHTIKPTGSHAGSVRVEAGRAGDDCCASAPQTSSAGLSGDASGSDSGGDDDDPAGQPRISAIQPSPHALQPAALTIAPAVRLTGSETDHTHDSSETQDRPDSACVSTCCSKPAPQAPEQDVLRDAAADSHTLSWKVQNMDCPSCAGKLEKAVSAIEGVYSAKVMFATEKLLVNCGNQALATVIEAKASDTGFPLVSTQRPSEPAPQSFWRRNGAILTIALMMLASFVISRVSETFGLAAFTATTILGLFPIVRKAVAQAKGGSPFSIETLMSVAAIGALYLGETAEAAMVLLLFLLGEQLEGYASARARSGVKALMDLVPEQATLIRADGSKIKVAAEALAPGDVIEVAPGGRLPADGELMDISASFDESALTGESVPVERLPGESVMAGSLVADKVVRLKIVSAQGENAIDRILHLIEDAESRKAPLERFIDRFSRWYTPAMIALAALVIVIPPMFFAQSWEAWLYKGLTLLLIACPCALVISIPAAITSGLAAAARRGALIKGGAALEQLGRIDMVAFDKTGTLTQGKPVMTDLVSWDSDEARLLQQAAAVEDGSMHPLAQAVVKAAASRGLTVLQAEHREALPGRGIMGVVDGDALLLVAVDRMPDEICLSAVQQAEAEALEAQGKTLVVAIRNREPVGLIAWRDNLREETPQAVQQLSAMGIRSVMLTGDNPRAAAAIAGEIKIDYRAGLLPADKVREVELANQHSKVAMVGDGINDAPAMKTAAIGIAMGGGTDVALETADAALTHDRVVELPAMIALSRATLANIRQNIGLALGLKALFLVTTLLGFTGLWVAVLADSGATALVTLNALRLLRFKPRYER</sequence>
<dbReference type="InterPro" id="IPR001757">
    <property type="entry name" value="P_typ_ATPase"/>
</dbReference>
<keyword evidence="5 14" id="KW-0812">Transmembrane</keyword>
<dbReference type="Pfam" id="PF00403">
    <property type="entry name" value="HMA"/>
    <property type="match status" value="1"/>
</dbReference>
<dbReference type="Proteomes" id="UP001057998">
    <property type="component" value="Chromosome 1"/>
</dbReference>
<dbReference type="SFLD" id="SFLDF00027">
    <property type="entry name" value="p-type_atpase"/>
    <property type="match status" value="1"/>
</dbReference>
<dbReference type="RefSeq" id="WP_255387977.1">
    <property type="nucleotide sequence ID" value="NZ_CP101508.1"/>
</dbReference>
<dbReference type="InterPro" id="IPR018303">
    <property type="entry name" value="ATPase_P-typ_P_site"/>
</dbReference>
<comment type="subcellular location">
    <subcellularLocation>
        <location evidence="1">Cell membrane</location>
        <topology evidence="1">Multi-pass membrane protein</topology>
    </subcellularLocation>
</comment>
<dbReference type="PANTHER" id="PTHR48085">
    <property type="entry name" value="CADMIUM/ZINC-TRANSPORTING ATPASE HMA2-RELATED"/>
    <property type="match status" value="1"/>
</dbReference>